<name>A0AAD6LN62_9ROSI</name>
<protein>
    <submittedName>
        <fullName evidence="2">Uncharacterized protein</fullName>
    </submittedName>
</protein>
<sequence>MSSGFDLLTGAPKKLCLWLSLHTLCISSCLFNSFYMKTWSLQQSFLIISIRLRSKRNYSWVHCFKDSLGKRFLFPILGFRGFWVLVFS</sequence>
<keyword evidence="1" id="KW-0812">Transmembrane</keyword>
<organism evidence="2 3">
    <name type="scientific">Populus alba x Populus x berolinensis</name>
    <dbReference type="NCBI Taxonomy" id="444605"/>
    <lineage>
        <taxon>Eukaryota</taxon>
        <taxon>Viridiplantae</taxon>
        <taxon>Streptophyta</taxon>
        <taxon>Embryophyta</taxon>
        <taxon>Tracheophyta</taxon>
        <taxon>Spermatophyta</taxon>
        <taxon>Magnoliopsida</taxon>
        <taxon>eudicotyledons</taxon>
        <taxon>Gunneridae</taxon>
        <taxon>Pentapetalae</taxon>
        <taxon>rosids</taxon>
        <taxon>fabids</taxon>
        <taxon>Malpighiales</taxon>
        <taxon>Salicaceae</taxon>
        <taxon>Saliceae</taxon>
        <taxon>Populus</taxon>
    </lineage>
</organism>
<dbReference type="Proteomes" id="UP001164929">
    <property type="component" value="Chromosome 15"/>
</dbReference>
<evidence type="ECO:0000313" key="3">
    <source>
        <dbReference type="Proteomes" id="UP001164929"/>
    </source>
</evidence>
<keyword evidence="1" id="KW-0472">Membrane</keyword>
<proteinExistence type="predicted"/>
<dbReference type="EMBL" id="JAQIZT010000015">
    <property type="protein sequence ID" value="KAJ6970212.1"/>
    <property type="molecule type" value="Genomic_DNA"/>
</dbReference>
<keyword evidence="3" id="KW-1185">Reference proteome</keyword>
<evidence type="ECO:0000256" key="1">
    <source>
        <dbReference type="SAM" id="Phobius"/>
    </source>
</evidence>
<keyword evidence="1" id="KW-1133">Transmembrane helix</keyword>
<evidence type="ECO:0000313" key="2">
    <source>
        <dbReference type="EMBL" id="KAJ6970212.1"/>
    </source>
</evidence>
<dbReference type="AlphaFoldDB" id="A0AAD6LN62"/>
<reference evidence="2" key="1">
    <citation type="journal article" date="2023" name="Mol. Ecol. Resour.">
        <title>Chromosome-level genome assembly of a triploid poplar Populus alba 'Berolinensis'.</title>
        <authorList>
            <person name="Chen S."/>
            <person name="Yu Y."/>
            <person name="Wang X."/>
            <person name="Wang S."/>
            <person name="Zhang T."/>
            <person name="Zhou Y."/>
            <person name="He R."/>
            <person name="Meng N."/>
            <person name="Wang Y."/>
            <person name="Liu W."/>
            <person name="Liu Z."/>
            <person name="Liu J."/>
            <person name="Guo Q."/>
            <person name="Huang H."/>
            <person name="Sederoff R.R."/>
            <person name="Wang G."/>
            <person name="Qu G."/>
            <person name="Chen S."/>
        </authorList>
    </citation>
    <scope>NUCLEOTIDE SEQUENCE</scope>
    <source>
        <strain evidence="2">SC-2020</strain>
    </source>
</reference>
<comment type="caution">
    <text evidence="2">The sequence shown here is derived from an EMBL/GenBank/DDBJ whole genome shotgun (WGS) entry which is preliminary data.</text>
</comment>
<accession>A0AAD6LN62</accession>
<gene>
    <name evidence="2" type="ORF">NC653_034713</name>
</gene>
<feature type="transmembrane region" description="Helical" evidence="1">
    <location>
        <begin position="15"/>
        <end position="35"/>
    </location>
</feature>